<dbReference type="EMBL" id="JAAGWG010000043">
    <property type="protein sequence ID" value="NEK87805.1"/>
    <property type="molecule type" value="Genomic_DNA"/>
</dbReference>
<dbReference type="Proteomes" id="UP000479241">
    <property type="component" value="Unassembled WGS sequence"/>
</dbReference>
<proteinExistence type="predicted"/>
<gene>
    <name evidence="2" type="ORF">GCU60_18865</name>
</gene>
<accession>A0A6L9W6V3</accession>
<dbReference type="PROSITE" id="PS51257">
    <property type="entry name" value="PROKAR_LIPOPROTEIN"/>
    <property type="match status" value="1"/>
</dbReference>
<dbReference type="Gene3D" id="2.60.40.1890">
    <property type="entry name" value="PCu(A)C copper chaperone"/>
    <property type="match status" value="1"/>
</dbReference>
<comment type="caution">
    <text evidence="2">The sequence shown here is derived from an EMBL/GenBank/DDBJ whole genome shotgun (WGS) entry which is preliminary data.</text>
</comment>
<evidence type="ECO:0000256" key="1">
    <source>
        <dbReference type="SAM" id="MobiDB-lite"/>
    </source>
</evidence>
<evidence type="ECO:0000313" key="3">
    <source>
        <dbReference type="Proteomes" id="UP000479241"/>
    </source>
</evidence>
<dbReference type="Pfam" id="PF04314">
    <property type="entry name" value="PCuAC"/>
    <property type="match status" value="1"/>
</dbReference>
<dbReference type="PANTHER" id="PTHR36302:SF1">
    <property type="entry name" value="COPPER CHAPERONE PCU(A)C"/>
    <property type="match status" value="1"/>
</dbReference>
<dbReference type="PANTHER" id="PTHR36302">
    <property type="entry name" value="BLR7088 PROTEIN"/>
    <property type="match status" value="1"/>
</dbReference>
<dbReference type="AlphaFoldDB" id="A0A6L9W6V3"/>
<sequence length="193" mass="19482">MLHVDRGTGWVPTAAPLLLLLLIVGLVGAGCGEDEAEHGSPLSPSVGRPDLDSVEGQVGDLRLLHVYIASPGERGSTHTPEGGAELLLTVANDGDADDTLSAVSSEEAAEVVLRQGGEAATSSIDVPVPAGGVADLQDVAGPHLELTGLREELRSGTSVEITFTFTGAGSVTLQVPVATYDPAAVSSTPADPS</sequence>
<dbReference type="InterPro" id="IPR058248">
    <property type="entry name" value="Lxx211020-like"/>
</dbReference>
<dbReference type="InterPro" id="IPR036182">
    <property type="entry name" value="PCuAC_sf"/>
</dbReference>
<feature type="region of interest" description="Disordered" evidence="1">
    <location>
        <begin position="33"/>
        <end position="53"/>
    </location>
</feature>
<name>A0A6L9W6V3_9ACTN</name>
<dbReference type="InterPro" id="IPR007410">
    <property type="entry name" value="LpqE-like"/>
</dbReference>
<protein>
    <submittedName>
        <fullName evidence="2">Copper chaperone PCu(A)C</fullName>
    </submittedName>
</protein>
<dbReference type="SUPFAM" id="SSF110087">
    <property type="entry name" value="DR1885-like metal-binding protein"/>
    <property type="match status" value="1"/>
</dbReference>
<dbReference type="RefSeq" id="WP_091382413.1">
    <property type="nucleotide sequence ID" value="NZ_JAAGWG010000043.1"/>
</dbReference>
<evidence type="ECO:0000313" key="2">
    <source>
        <dbReference type="EMBL" id="NEK87805.1"/>
    </source>
</evidence>
<organism evidence="2 3">
    <name type="scientific">Blastococcus saxobsidens</name>
    <dbReference type="NCBI Taxonomy" id="138336"/>
    <lineage>
        <taxon>Bacteria</taxon>
        <taxon>Bacillati</taxon>
        <taxon>Actinomycetota</taxon>
        <taxon>Actinomycetes</taxon>
        <taxon>Geodermatophilales</taxon>
        <taxon>Geodermatophilaceae</taxon>
        <taxon>Blastococcus</taxon>
    </lineage>
</organism>
<reference evidence="2 3" key="1">
    <citation type="submission" date="2019-12" db="EMBL/GenBank/DDBJ databases">
        <title>the WGS of Blastococcus saxobsidens 67B17.</title>
        <authorList>
            <person name="Jiang Z."/>
        </authorList>
    </citation>
    <scope>NUCLEOTIDE SEQUENCE [LARGE SCALE GENOMIC DNA]</scope>
    <source>
        <strain evidence="2 3">67B17</strain>
    </source>
</reference>